<proteinExistence type="predicted"/>
<gene>
    <name evidence="2" type="ORF">ENU21_03470</name>
</gene>
<reference evidence="2" key="1">
    <citation type="journal article" date="2020" name="mSystems">
        <title>Genome- and Community-Level Interaction Insights into Carbon Utilization and Element Cycling Functions of Hydrothermarchaeota in Hydrothermal Sediment.</title>
        <authorList>
            <person name="Zhou Z."/>
            <person name="Liu Y."/>
            <person name="Xu W."/>
            <person name="Pan J."/>
            <person name="Luo Z.H."/>
            <person name="Li M."/>
        </authorList>
    </citation>
    <scope>NUCLEOTIDE SEQUENCE</scope>
    <source>
        <strain evidence="2">SpSt-649</strain>
    </source>
</reference>
<organism evidence="2">
    <name type="scientific">Thermofilum pendens</name>
    <dbReference type="NCBI Taxonomy" id="2269"/>
    <lineage>
        <taxon>Archaea</taxon>
        <taxon>Thermoproteota</taxon>
        <taxon>Thermoprotei</taxon>
        <taxon>Thermofilales</taxon>
        <taxon>Thermofilaceae</taxon>
        <taxon>Thermofilum</taxon>
    </lineage>
</organism>
<comment type="caution">
    <text evidence="2">The sequence shown here is derived from an EMBL/GenBank/DDBJ whole genome shotgun (WGS) entry which is preliminary data.</text>
</comment>
<feature type="transmembrane region" description="Helical" evidence="1">
    <location>
        <begin position="60"/>
        <end position="82"/>
    </location>
</feature>
<dbReference type="EMBL" id="DTBQ01000097">
    <property type="protein sequence ID" value="HGM46801.1"/>
    <property type="molecule type" value="Genomic_DNA"/>
</dbReference>
<name>A0A7C4D282_THEPE</name>
<protein>
    <submittedName>
        <fullName evidence="2">DUF981 family protein</fullName>
    </submittedName>
</protein>
<evidence type="ECO:0000256" key="1">
    <source>
        <dbReference type="SAM" id="Phobius"/>
    </source>
</evidence>
<feature type="transmembrane region" description="Helical" evidence="1">
    <location>
        <begin position="25"/>
        <end position="48"/>
    </location>
</feature>
<dbReference type="AlphaFoldDB" id="A0A7C4D282"/>
<evidence type="ECO:0000313" key="2">
    <source>
        <dbReference type="EMBL" id="HGM46801.1"/>
    </source>
</evidence>
<keyword evidence="1" id="KW-1133">Transmembrane helix</keyword>
<accession>A0A7C4D282</accession>
<keyword evidence="1" id="KW-0472">Membrane</keyword>
<feature type="transmembrane region" description="Helical" evidence="1">
    <location>
        <begin position="119"/>
        <end position="140"/>
    </location>
</feature>
<keyword evidence="1" id="KW-0812">Transmembrane</keyword>
<feature type="transmembrane region" description="Helical" evidence="1">
    <location>
        <begin position="146"/>
        <end position="165"/>
    </location>
</feature>
<dbReference type="InterPro" id="IPR009324">
    <property type="entry name" value="DUF981"/>
</dbReference>
<feature type="transmembrane region" description="Helical" evidence="1">
    <location>
        <begin position="94"/>
        <end position="112"/>
    </location>
</feature>
<sequence length="216" mass="23902">MLQQQTLVDTLYQQQLLVVDPLDTWLMLLAATLFASAVYLFFSLVKPLAEKEKLDRGFGAYYLAVGVYALATGVWATITWPFPGPYNIVLMDPWAIFGVACLVLGLSLLMRIELMYTSLGFAFLGIIPIAHGLGILTYRLTRTPELTFLMYFLTGLSVLLSPVFFYKKSKTLAYLAIAFLVVAGIIALFIGVNAVFGHIPGWGKWTPWYGAVRVGG</sequence>
<feature type="transmembrane region" description="Helical" evidence="1">
    <location>
        <begin position="172"/>
        <end position="196"/>
    </location>
</feature>
<dbReference type="Pfam" id="PF06168">
    <property type="entry name" value="DUF981"/>
    <property type="match status" value="1"/>
</dbReference>